<evidence type="ECO:0000256" key="8">
    <source>
        <dbReference type="ARBA" id="ARBA00022898"/>
    </source>
</evidence>
<dbReference type="InterPro" id="IPR015421">
    <property type="entry name" value="PyrdxlP-dep_Trfase_major"/>
</dbReference>
<evidence type="ECO:0000256" key="2">
    <source>
        <dbReference type="ARBA" id="ARBA00004746"/>
    </source>
</evidence>
<comment type="cofactor">
    <cofactor evidence="1">
        <name>pyridoxal 5'-phosphate</name>
        <dbReference type="ChEBI" id="CHEBI:597326"/>
    </cofactor>
</comment>
<evidence type="ECO:0000256" key="11">
    <source>
        <dbReference type="ARBA" id="ARBA00047715"/>
    </source>
</evidence>
<reference evidence="13" key="1">
    <citation type="submission" date="2018-06" db="EMBL/GenBank/DDBJ databases">
        <authorList>
            <person name="Zhirakovskaya E."/>
        </authorList>
    </citation>
    <scope>NUCLEOTIDE SEQUENCE</scope>
</reference>
<dbReference type="Gene3D" id="3.40.640.10">
    <property type="entry name" value="Type I PLP-dependent aspartate aminotransferase-like (Major domain)"/>
    <property type="match status" value="1"/>
</dbReference>
<dbReference type="PROSITE" id="PS00599">
    <property type="entry name" value="AA_TRANSFER_CLASS_2"/>
    <property type="match status" value="1"/>
</dbReference>
<gene>
    <name evidence="13" type="ORF">MNBD_GAMMA18-1887</name>
</gene>
<dbReference type="CDD" id="cd06454">
    <property type="entry name" value="KBL_like"/>
    <property type="match status" value="1"/>
</dbReference>
<evidence type="ECO:0000256" key="10">
    <source>
        <dbReference type="ARBA" id="ARBA00033381"/>
    </source>
</evidence>
<dbReference type="GO" id="GO:0009102">
    <property type="term" value="P:biotin biosynthetic process"/>
    <property type="evidence" value="ECO:0007669"/>
    <property type="project" value="UniProtKB-UniPathway"/>
</dbReference>
<dbReference type="HAMAP" id="MF_01693">
    <property type="entry name" value="BioF_aminotrans_2"/>
    <property type="match status" value="1"/>
</dbReference>
<evidence type="ECO:0000256" key="6">
    <source>
        <dbReference type="ARBA" id="ARBA00022679"/>
    </source>
</evidence>
<keyword evidence="6 13" id="KW-0808">Transferase</keyword>
<dbReference type="InterPro" id="IPR004839">
    <property type="entry name" value="Aminotransferase_I/II_large"/>
</dbReference>
<protein>
    <recommendedName>
        <fullName evidence="5">8-amino-7-oxononanoate synthase</fullName>
        <ecNumber evidence="5">2.3.1.47</ecNumber>
    </recommendedName>
    <alternativeName>
        <fullName evidence="9">7-keto-8-amino-pelargonic acid synthase</fullName>
    </alternativeName>
    <alternativeName>
        <fullName evidence="10">8-amino-7-ketopelargonate synthase</fullName>
    </alternativeName>
</protein>
<name>A0A3B0ZDI6_9ZZZZ</name>
<evidence type="ECO:0000256" key="3">
    <source>
        <dbReference type="ARBA" id="ARBA00010008"/>
    </source>
</evidence>
<dbReference type="UniPathway" id="UPA00078"/>
<evidence type="ECO:0000256" key="9">
    <source>
        <dbReference type="ARBA" id="ARBA00032610"/>
    </source>
</evidence>
<dbReference type="Gene3D" id="3.90.1150.10">
    <property type="entry name" value="Aspartate Aminotransferase, domain 1"/>
    <property type="match status" value="1"/>
</dbReference>
<feature type="domain" description="Aminotransferase class I/classII large" evidence="12">
    <location>
        <begin position="41"/>
        <end position="377"/>
    </location>
</feature>
<accession>A0A3B0ZDI6</accession>
<dbReference type="InterPro" id="IPR004723">
    <property type="entry name" value="AONS_Archaea/Proteobacteria"/>
</dbReference>
<keyword evidence="7" id="KW-0093">Biotin biosynthesis</keyword>
<dbReference type="InterPro" id="IPR001917">
    <property type="entry name" value="Aminotrans_II_pyridoxalP_BS"/>
</dbReference>
<comment type="subunit">
    <text evidence="4">Homodimer.</text>
</comment>
<dbReference type="SUPFAM" id="SSF53383">
    <property type="entry name" value="PLP-dependent transferases"/>
    <property type="match status" value="1"/>
</dbReference>
<evidence type="ECO:0000256" key="5">
    <source>
        <dbReference type="ARBA" id="ARBA00013187"/>
    </source>
</evidence>
<keyword evidence="13" id="KW-0012">Acyltransferase</keyword>
<evidence type="ECO:0000256" key="4">
    <source>
        <dbReference type="ARBA" id="ARBA00011738"/>
    </source>
</evidence>
<dbReference type="InterPro" id="IPR015424">
    <property type="entry name" value="PyrdxlP-dep_Trfase"/>
</dbReference>
<dbReference type="NCBIfam" id="TIGR00858">
    <property type="entry name" value="bioF"/>
    <property type="match status" value="1"/>
</dbReference>
<comment type="similarity">
    <text evidence="3">Belongs to the class-II pyridoxal-phosphate-dependent aminotransferase family. BioF subfamily.</text>
</comment>
<dbReference type="InterPro" id="IPR015422">
    <property type="entry name" value="PyrdxlP-dep_Trfase_small"/>
</dbReference>
<evidence type="ECO:0000259" key="12">
    <source>
        <dbReference type="Pfam" id="PF00155"/>
    </source>
</evidence>
<keyword evidence="8" id="KW-0663">Pyridoxal phosphate</keyword>
<dbReference type="AlphaFoldDB" id="A0A3B0ZDI6"/>
<evidence type="ECO:0000256" key="7">
    <source>
        <dbReference type="ARBA" id="ARBA00022756"/>
    </source>
</evidence>
<dbReference type="GO" id="GO:0008710">
    <property type="term" value="F:8-amino-7-oxononanoate synthase activity"/>
    <property type="evidence" value="ECO:0007669"/>
    <property type="project" value="UniProtKB-EC"/>
</dbReference>
<dbReference type="Pfam" id="PF00155">
    <property type="entry name" value="Aminotran_1_2"/>
    <property type="match status" value="1"/>
</dbReference>
<sequence>MDKWHSLAVALDERRRASLYRQRHITSSPSSPEMVIAGQPCLCFCSNDYLGLANHPAVVGAFKKAADHYGVGSGGAHLINGHSRAHHALEEELAEFTGRQRALLFSTGYMANLGLISTLCGRGEYLYQDRFNHASLLDAGLLSRAKQQRYAHLNDQKLAVKCAANRPKMIVTDGVFSMDGDIAPLPELSRIAEQHDAWLMVDDAHGLGVLGDHGGGTLEHFGLDAQQVPILMGTLGKGFGTFGAFVAGDERLIETLIQQARSYIYTTAMPAAIAEATRTSLSIMQCESWRREKLQQLIRDFKAGAAQLGLPLMPSDTPIQPLLIGESAKATLISQQLLAQGILVTAIRPPTVPEGSARLRITLSANHTEQQLAQLLDCLDGLL</sequence>
<dbReference type="InterPro" id="IPR050087">
    <property type="entry name" value="AON_synthase_class-II"/>
</dbReference>
<dbReference type="EC" id="2.3.1.47" evidence="5"/>
<comment type="pathway">
    <text evidence="2">Cofactor biosynthesis; biotin biosynthesis.</text>
</comment>
<dbReference type="PANTHER" id="PTHR13693:SF100">
    <property type="entry name" value="8-AMINO-7-OXONONANOATE SYNTHASE"/>
    <property type="match status" value="1"/>
</dbReference>
<dbReference type="PANTHER" id="PTHR13693">
    <property type="entry name" value="CLASS II AMINOTRANSFERASE/8-AMINO-7-OXONONANOATE SYNTHASE"/>
    <property type="match status" value="1"/>
</dbReference>
<organism evidence="13">
    <name type="scientific">hydrothermal vent metagenome</name>
    <dbReference type="NCBI Taxonomy" id="652676"/>
    <lineage>
        <taxon>unclassified sequences</taxon>
        <taxon>metagenomes</taxon>
        <taxon>ecological metagenomes</taxon>
    </lineage>
</organism>
<comment type="catalytic activity">
    <reaction evidence="11">
        <text>6-carboxyhexanoyl-[ACP] + L-alanine + H(+) = (8S)-8-amino-7-oxononanoate + holo-[ACP] + CO2</text>
        <dbReference type="Rhea" id="RHEA:42288"/>
        <dbReference type="Rhea" id="RHEA-COMP:9685"/>
        <dbReference type="Rhea" id="RHEA-COMP:9955"/>
        <dbReference type="ChEBI" id="CHEBI:15378"/>
        <dbReference type="ChEBI" id="CHEBI:16526"/>
        <dbReference type="ChEBI" id="CHEBI:57972"/>
        <dbReference type="ChEBI" id="CHEBI:64479"/>
        <dbReference type="ChEBI" id="CHEBI:78846"/>
        <dbReference type="ChEBI" id="CHEBI:149468"/>
        <dbReference type="EC" id="2.3.1.47"/>
    </reaction>
</comment>
<dbReference type="InterPro" id="IPR022834">
    <property type="entry name" value="AONS_Proteobacteria"/>
</dbReference>
<dbReference type="EMBL" id="UOFP01000040">
    <property type="protein sequence ID" value="VAW84319.1"/>
    <property type="molecule type" value="Genomic_DNA"/>
</dbReference>
<proteinExistence type="inferred from homology"/>
<evidence type="ECO:0000313" key="13">
    <source>
        <dbReference type="EMBL" id="VAW84319.1"/>
    </source>
</evidence>
<evidence type="ECO:0000256" key="1">
    <source>
        <dbReference type="ARBA" id="ARBA00001933"/>
    </source>
</evidence>
<dbReference type="GO" id="GO:0030170">
    <property type="term" value="F:pyridoxal phosphate binding"/>
    <property type="evidence" value="ECO:0007669"/>
    <property type="project" value="InterPro"/>
</dbReference>